<evidence type="ECO:0000259" key="8">
    <source>
        <dbReference type="PROSITE" id="PS50931"/>
    </source>
</evidence>
<evidence type="ECO:0000256" key="7">
    <source>
        <dbReference type="ARBA" id="ARBA00083243"/>
    </source>
</evidence>
<dbReference type="RefSeq" id="WP_037167979.1">
    <property type="nucleotide sequence ID" value="NZ_CAJXID010000028.1"/>
</dbReference>
<reference evidence="9 10" key="1">
    <citation type="submission" date="2014-06" db="EMBL/GenBank/DDBJ databases">
        <title>Rhizobium pelagicum/R2-400B4.</title>
        <authorList>
            <person name="Kimes N.E."/>
            <person name="Lopez-Perez M."/>
        </authorList>
    </citation>
    <scope>NUCLEOTIDE SEQUENCE [LARGE SCALE GENOMIC DNA]</scope>
    <source>
        <strain evidence="9 10">R2-400B4</strain>
    </source>
</reference>
<dbReference type="EMBL" id="JOKJ01000025">
    <property type="protein sequence ID" value="KEQ04442.1"/>
    <property type="molecule type" value="Genomic_DNA"/>
</dbReference>
<evidence type="ECO:0000256" key="5">
    <source>
        <dbReference type="ARBA" id="ARBA00054626"/>
    </source>
</evidence>
<evidence type="ECO:0000256" key="3">
    <source>
        <dbReference type="ARBA" id="ARBA00023125"/>
    </source>
</evidence>
<name>A0A922NYI0_9HYPH</name>
<dbReference type="AlphaFoldDB" id="A0A922NYI0"/>
<dbReference type="PRINTS" id="PR00039">
    <property type="entry name" value="HTHLYSR"/>
</dbReference>
<organism evidence="9 10">
    <name type="scientific">Pseudorhizobium pelagicum</name>
    <dbReference type="NCBI Taxonomy" id="1509405"/>
    <lineage>
        <taxon>Bacteria</taxon>
        <taxon>Pseudomonadati</taxon>
        <taxon>Pseudomonadota</taxon>
        <taxon>Alphaproteobacteria</taxon>
        <taxon>Hyphomicrobiales</taxon>
        <taxon>Rhizobiaceae</taxon>
        <taxon>Rhizobium/Agrobacterium group</taxon>
        <taxon>Pseudorhizobium</taxon>
    </lineage>
</organism>
<dbReference type="Pfam" id="PF03466">
    <property type="entry name" value="LysR_substrate"/>
    <property type="match status" value="1"/>
</dbReference>
<dbReference type="GO" id="GO:0003700">
    <property type="term" value="F:DNA-binding transcription factor activity"/>
    <property type="evidence" value="ECO:0007669"/>
    <property type="project" value="InterPro"/>
</dbReference>
<protein>
    <recommendedName>
        <fullName evidence="6">HTH-type transcriptional regulator TtuA</fullName>
    </recommendedName>
    <alternativeName>
        <fullName evidence="7">Tartrate utilization transcriptional regulator</fullName>
    </alternativeName>
</protein>
<dbReference type="GO" id="GO:0003677">
    <property type="term" value="F:DNA binding"/>
    <property type="evidence" value="ECO:0007669"/>
    <property type="project" value="UniProtKB-KW"/>
</dbReference>
<dbReference type="SUPFAM" id="SSF46785">
    <property type="entry name" value="Winged helix' DNA-binding domain"/>
    <property type="match status" value="1"/>
</dbReference>
<keyword evidence="10" id="KW-1185">Reference proteome</keyword>
<dbReference type="Proteomes" id="UP000052167">
    <property type="component" value="Unassembled WGS sequence"/>
</dbReference>
<dbReference type="FunFam" id="1.10.10.10:FF:000001">
    <property type="entry name" value="LysR family transcriptional regulator"/>
    <property type="match status" value="1"/>
</dbReference>
<gene>
    <name evidence="9" type="ORF">GV68_13275</name>
</gene>
<dbReference type="OrthoDB" id="9811588at2"/>
<dbReference type="PANTHER" id="PTHR30346">
    <property type="entry name" value="TRANSCRIPTIONAL DUAL REGULATOR HCAR-RELATED"/>
    <property type="match status" value="1"/>
</dbReference>
<dbReference type="GO" id="GO:0032993">
    <property type="term" value="C:protein-DNA complex"/>
    <property type="evidence" value="ECO:0007669"/>
    <property type="project" value="TreeGrafter"/>
</dbReference>
<evidence type="ECO:0000313" key="9">
    <source>
        <dbReference type="EMBL" id="KEQ04442.1"/>
    </source>
</evidence>
<evidence type="ECO:0000313" key="10">
    <source>
        <dbReference type="Proteomes" id="UP000052167"/>
    </source>
</evidence>
<accession>A0A922NYI0</accession>
<comment type="similarity">
    <text evidence="1">Belongs to the LysR transcriptional regulatory family.</text>
</comment>
<sequence length="309" mass="33921">MELRHLRYFVAVAEEGSITRAAERLNIQQPPLGQQLRLLEAELGVQLFDRAPKRITLNAAGMVFLMEAREVLARAQKAIEHVQRFDQGETGTLRVGFTSSASLHSLTPHVLGRFRQAYPWVGIAVEESETYELALALQSGRIDLSFSHVATKGPGDLASSVLAKEGMVLAMPVQHPFAQEGSGPLDIHRLAGERLVVYRRPEGYGIFEGILRKLDDAGIGTEIIDEVTRMVAAINLVAAGRGVSIVPVSMTILHPGRVIYRPLSGGVLPPLPLYIAYRGDERLQLVRRFVEMTRSIAGDEWTAPDSPST</sequence>
<dbReference type="Gene3D" id="1.10.10.10">
    <property type="entry name" value="Winged helix-like DNA-binding domain superfamily/Winged helix DNA-binding domain"/>
    <property type="match status" value="1"/>
</dbReference>
<feature type="domain" description="HTH lysR-type" evidence="8">
    <location>
        <begin position="1"/>
        <end position="58"/>
    </location>
</feature>
<dbReference type="PANTHER" id="PTHR30346:SF30">
    <property type="entry name" value="SMALL NEUTRAL PROTEASE REGULATORY PROTEIN"/>
    <property type="match status" value="1"/>
</dbReference>
<evidence type="ECO:0000256" key="4">
    <source>
        <dbReference type="ARBA" id="ARBA00023163"/>
    </source>
</evidence>
<dbReference type="Gene3D" id="3.40.190.10">
    <property type="entry name" value="Periplasmic binding protein-like II"/>
    <property type="match status" value="2"/>
</dbReference>
<dbReference type="InterPro" id="IPR000847">
    <property type="entry name" value="LysR_HTH_N"/>
</dbReference>
<keyword evidence="2" id="KW-0805">Transcription regulation</keyword>
<evidence type="ECO:0000256" key="6">
    <source>
        <dbReference type="ARBA" id="ARBA00067332"/>
    </source>
</evidence>
<dbReference type="Pfam" id="PF00126">
    <property type="entry name" value="HTH_1"/>
    <property type="match status" value="1"/>
</dbReference>
<proteinExistence type="inferred from homology"/>
<evidence type="ECO:0000256" key="1">
    <source>
        <dbReference type="ARBA" id="ARBA00009437"/>
    </source>
</evidence>
<dbReference type="InterPro" id="IPR036388">
    <property type="entry name" value="WH-like_DNA-bd_sf"/>
</dbReference>
<dbReference type="SUPFAM" id="SSF53850">
    <property type="entry name" value="Periplasmic binding protein-like II"/>
    <property type="match status" value="1"/>
</dbReference>
<evidence type="ECO:0000256" key="2">
    <source>
        <dbReference type="ARBA" id="ARBA00023015"/>
    </source>
</evidence>
<dbReference type="PROSITE" id="PS50931">
    <property type="entry name" value="HTH_LYSR"/>
    <property type="match status" value="1"/>
</dbReference>
<dbReference type="InterPro" id="IPR036390">
    <property type="entry name" value="WH_DNA-bd_sf"/>
</dbReference>
<dbReference type="InterPro" id="IPR005119">
    <property type="entry name" value="LysR_subst-bd"/>
</dbReference>
<comment type="function">
    <text evidence="5">Transcriptional regulator of the ttuABCDE tartrate utilization operon.</text>
</comment>
<comment type="caution">
    <text evidence="9">The sequence shown here is derived from an EMBL/GenBank/DDBJ whole genome shotgun (WGS) entry which is preliminary data.</text>
</comment>
<keyword evidence="4" id="KW-0804">Transcription</keyword>
<keyword evidence="3" id="KW-0238">DNA-binding</keyword>